<keyword evidence="2" id="KW-1185">Reference proteome</keyword>
<proteinExistence type="predicted"/>
<dbReference type="EMBL" id="BMFT01000003">
    <property type="protein sequence ID" value="GGH34723.1"/>
    <property type="molecule type" value="Genomic_DNA"/>
</dbReference>
<evidence type="ECO:0000313" key="2">
    <source>
        <dbReference type="Proteomes" id="UP000659344"/>
    </source>
</evidence>
<sequence length="147" mass="16973">MGRRVDILQTDQLSLARQLDMVFRELDPELSGMTSGTVFIQIRNNAIGKFGIRHNPIAGRNGRLSEEDKGMTVCQLQSFRAMAIEALKFKRHWTHGEISYEFALRQEMIVVDAIMESNYNMANLMIHRYSRKDSSTTYQEYNSDMTS</sequence>
<evidence type="ECO:0008006" key="3">
    <source>
        <dbReference type="Google" id="ProtNLM"/>
    </source>
</evidence>
<reference evidence="2" key="1">
    <citation type="journal article" date="2019" name="Int. J. Syst. Evol. Microbiol.">
        <title>The Global Catalogue of Microorganisms (GCM) 10K type strain sequencing project: providing services to taxonomists for standard genome sequencing and annotation.</title>
        <authorList>
            <consortium name="The Broad Institute Genomics Platform"/>
            <consortium name="The Broad Institute Genome Sequencing Center for Infectious Disease"/>
            <person name="Wu L."/>
            <person name="Ma J."/>
        </authorList>
    </citation>
    <scope>NUCLEOTIDE SEQUENCE [LARGE SCALE GENOMIC DNA]</scope>
    <source>
        <strain evidence="2">CGMCC 1.12769</strain>
    </source>
</reference>
<name>A0ABQ1YSD6_9BACL</name>
<dbReference type="Proteomes" id="UP000659344">
    <property type="component" value="Unassembled WGS sequence"/>
</dbReference>
<evidence type="ECO:0000313" key="1">
    <source>
        <dbReference type="EMBL" id="GGH34723.1"/>
    </source>
</evidence>
<protein>
    <recommendedName>
        <fullName evidence="3">O-methyltransferase</fullName>
    </recommendedName>
</protein>
<gene>
    <name evidence="1" type="ORF">GCM10008013_40670</name>
</gene>
<comment type="caution">
    <text evidence="1">The sequence shown here is derived from an EMBL/GenBank/DDBJ whole genome shotgun (WGS) entry which is preliminary data.</text>
</comment>
<organism evidence="1 2">
    <name type="scientific">Paenibacillus segetis</name>
    <dbReference type="NCBI Taxonomy" id="1325360"/>
    <lineage>
        <taxon>Bacteria</taxon>
        <taxon>Bacillati</taxon>
        <taxon>Bacillota</taxon>
        <taxon>Bacilli</taxon>
        <taxon>Bacillales</taxon>
        <taxon>Paenibacillaceae</taxon>
        <taxon>Paenibacillus</taxon>
    </lineage>
</organism>
<accession>A0ABQ1YSD6</accession>